<comment type="caution">
    <text evidence="1">The sequence shown here is derived from an EMBL/GenBank/DDBJ whole genome shotgun (WGS) entry which is preliminary data.</text>
</comment>
<organism evidence="1 2">
    <name type="scientific">Pistacia atlantica</name>
    <dbReference type="NCBI Taxonomy" id="434234"/>
    <lineage>
        <taxon>Eukaryota</taxon>
        <taxon>Viridiplantae</taxon>
        <taxon>Streptophyta</taxon>
        <taxon>Embryophyta</taxon>
        <taxon>Tracheophyta</taxon>
        <taxon>Spermatophyta</taxon>
        <taxon>Magnoliopsida</taxon>
        <taxon>eudicotyledons</taxon>
        <taxon>Gunneridae</taxon>
        <taxon>Pentapetalae</taxon>
        <taxon>rosids</taxon>
        <taxon>malvids</taxon>
        <taxon>Sapindales</taxon>
        <taxon>Anacardiaceae</taxon>
        <taxon>Pistacia</taxon>
    </lineage>
</organism>
<name>A0ACC1AF23_9ROSI</name>
<keyword evidence="2" id="KW-1185">Reference proteome</keyword>
<dbReference type="Proteomes" id="UP001164250">
    <property type="component" value="Chromosome 11"/>
</dbReference>
<reference evidence="2" key="1">
    <citation type="journal article" date="2023" name="G3 (Bethesda)">
        <title>Genome assembly and association tests identify interacting loci associated with vigor, precocity, and sex in interspecific pistachio rootstocks.</title>
        <authorList>
            <person name="Palmer W."/>
            <person name="Jacygrad E."/>
            <person name="Sagayaradj S."/>
            <person name="Cavanaugh K."/>
            <person name="Han R."/>
            <person name="Bertier L."/>
            <person name="Beede B."/>
            <person name="Kafkas S."/>
            <person name="Golino D."/>
            <person name="Preece J."/>
            <person name="Michelmore R."/>
        </authorList>
    </citation>
    <scope>NUCLEOTIDE SEQUENCE [LARGE SCALE GENOMIC DNA]</scope>
</reference>
<evidence type="ECO:0000313" key="2">
    <source>
        <dbReference type="Proteomes" id="UP001164250"/>
    </source>
</evidence>
<gene>
    <name evidence="1" type="ORF">Patl1_29538</name>
</gene>
<evidence type="ECO:0000313" key="1">
    <source>
        <dbReference type="EMBL" id="KAJ0084331.1"/>
    </source>
</evidence>
<protein>
    <submittedName>
        <fullName evidence="1">Uncharacterized protein</fullName>
    </submittedName>
</protein>
<sequence>MAYMKRTARKSIEGKAPYKQLAISFGDRRSEEATSFQAGNYGFERDQKVP</sequence>
<accession>A0ACC1AF23</accession>
<proteinExistence type="predicted"/>
<dbReference type="EMBL" id="CM047907">
    <property type="protein sequence ID" value="KAJ0084331.1"/>
    <property type="molecule type" value="Genomic_DNA"/>
</dbReference>